<reference evidence="2 3" key="1">
    <citation type="submission" date="2016-11" db="EMBL/GenBank/DDBJ databases">
        <authorList>
            <person name="Jaros S."/>
            <person name="Januszkiewicz K."/>
            <person name="Wedrychowicz H."/>
        </authorList>
    </citation>
    <scope>NUCLEOTIDE SEQUENCE [LARGE SCALE GENOMIC DNA]</scope>
    <source>
        <strain evidence="2 3">ACAM 12</strain>
    </source>
</reference>
<keyword evidence="1" id="KW-0812">Transmembrane</keyword>
<sequence>MESYTAVKHLHVTAAYLSIIFFVLRAFWSVSENSVLNARWVKIAPHIIDTALLAFGVALAVMLNFWPLPGWLAAKIVALVIYIVLGTIAIKRGATPAIRAFFAAVAIIVFAYILGAANQHSALSWLAAM</sequence>
<proteinExistence type="predicted"/>
<organism evidence="2 3">
    <name type="scientific">Vreelandella subglaciescola</name>
    <dbReference type="NCBI Taxonomy" id="29571"/>
    <lineage>
        <taxon>Bacteria</taxon>
        <taxon>Pseudomonadati</taxon>
        <taxon>Pseudomonadota</taxon>
        <taxon>Gammaproteobacteria</taxon>
        <taxon>Oceanospirillales</taxon>
        <taxon>Halomonadaceae</taxon>
        <taxon>Vreelandella</taxon>
    </lineage>
</organism>
<evidence type="ECO:0000313" key="2">
    <source>
        <dbReference type="EMBL" id="SHM02143.1"/>
    </source>
</evidence>
<dbReference type="OrthoDB" id="5588650at2"/>
<keyword evidence="3" id="KW-1185">Reference proteome</keyword>
<feature type="transmembrane region" description="Helical" evidence="1">
    <location>
        <begin position="12"/>
        <end position="31"/>
    </location>
</feature>
<dbReference type="PIRSF" id="PIRSF005610">
    <property type="entry name" value="SirB"/>
    <property type="match status" value="1"/>
</dbReference>
<feature type="transmembrane region" description="Helical" evidence="1">
    <location>
        <begin position="43"/>
        <end position="66"/>
    </location>
</feature>
<feature type="transmembrane region" description="Helical" evidence="1">
    <location>
        <begin position="72"/>
        <end position="90"/>
    </location>
</feature>
<feature type="transmembrane region" description="Helical" evidence="1">
    <location>
        <begin position="97"/>
        <end position="117"/>
    </location>
</feature>
<protein>
    <submittedName>
        <fullName evidence="2">Uncharacterized membrane protein SirB2</fullName>
    </submittedName>
</protein>
<dbReference type="InParanoid" id="A0A1M7FDU9"/>
<dbReference type="PANTHER" id="PTHR39594">
    <property type="entry name" value="PROTEIN YCHQ"/>
    <property type="match status" value="1"/>
</dbReference>
<evidence type="ECO:0000313" key="3">
    <source>
        <dbReference type="Proteomes" id="UP000190911"/>
    </source>
</evidence>
<dbReference type="STRING" id="29571.SAMN05878437_0824"/>
<dbReference type="EMBL" id="LT670847">
    <property type="protein sequence ID" value="SHM02143.1"/>
    <property type="molecule type" value="Genomic_DNA"/>
</dbReference>
<name>A0A1M7FDU9_9GAMM</name>
<dbReference type="GO" id="GO:0005886">
    <property type="term" value="C:plasma membrane"/>
    <property type="evidence" value="ECO:0007669"/>
    <property type="project" value="TreeGrafter"/>
</dbReference>
<gene>
    <name evidence="2" type="ORF">SAMN05878437_0824</name>
</gene>
<keyword evidence="1" id="KW-1133">Transmembrane helix</keyword>
<keyword evidence="1" id="KW-0472">Membrane</keyword>
<dbReference type="AlphaFoldDB" id="A0A1M7FDU9"/>
<accession>A0A1M7FDU9</accession>
<dbReference type="Proteomes" id="UP000190911">
    <property type="component" value="Chromosome I"/>
</dbReference>
<dbReference type="PANTHER" id="PTHR39594:SF1">
    <property type="entry name" value="PROTEIN YCHQ"/>
    <property type="match status" value="1"/>
</dbReference>
<dbReference type="Pfam" id="PF04247">
    <property type="entry name" value="SirB"/>
    <property type="match status" value="1"/>
</dbReference>
<evidence type="ECO:0000256" key="1">
    <source>
        <dbReference type="SAM" id="Phobius"/>
    </source>
</evidence>
<dbReference type="FunCoup" id="A0A1M7FDU9">
    <property type="interactions" value="36"/>
</dbReference>
<dbReference type="RefSeq" id="WP_079551534.1">
    <property type="nucleotide sequence ID" value="NZ_LT670847.1"/>
</dbReference>
<dbReference type="InterPro" id="IPR007360">
    <property type="entry name" value="SirB"/>
</dbReference>